<accession>A0A2G5PEV1</accession>
<feature type="signal peptide" evidence="1">
    <location>
        <begin position="1"/>
        <end position="27"/>
    </location>
</feature>
<name>A0A2G5PEV1_9MYCO</name>
<evidence type="ECO:0000313" key="3">
    <source>
        <dbReference type="Proteomes" id="UP000230551"/>
    </source>
</evidence>
<reference evidence="2 3" key="1">
    <citation type="journal article" date="2017" name="Infect. Genet. Evol.">
        <title>The new phylogeny of the genus Mycobacterium: The old and the news.</title>
        <authorList>
            <person name="Tortoli E."/>
            <person name="Fedrizzi T."/>
            <person name="Meehan C.J."/>
            <person name="Trovato A."/>
            <person name="Grottola A."/>
            <person name="Giacobazzi E."/>
            <person name="Serpini G.F."/>
            <person name="Tagliazucchi S."/>
            <person name="Fabio A."/>
            <person name="Bettua C."/>
            <person name="Bertorelli R."/>
            <person name="Frascaro F."/>
            <person name="De Sanctis V."/>
            <person name="Pecorari M."/>
            <person name="Jousson O."/>
            <person name="Segata N."/>
            <person name="Cirillo D.M."/>
        </authorList>
    </citation>
    <scope>NUCLEOTIDE SEQUENCE [LARGE SCALE GENOMIC DNA]</scope>
    <source>
        <strain evidence="2 3">CIP1034565</strain>
    </source>
</reference>
<dbReference type="AlphaFoldDB" id="A0A2G5PEV1"/>
<proteinExistence type="predicted"/>
<evidence type="ECO:0000313" key="2">
    <source>
        <dbReference type="EMBL" id="PIB76848.1"/>
    </source>
</evidence>
<keyword evidence="1" id="KW-0732">Signal</keyword>
<evidence type="ECO:0008006" key="4">
    <source>
        <dbReference type="Google" id="ProtNLM"/>
    </source>
</evidence>
<dbReference type="STRING" id="85968.GCA_900073015_02338"/>
<dbReference type="Proteomes" id="UP000230551">
    <property type="component" value="Unassembled WGS sequence"/>
</dbReference>
<feature type="chain" id="PRO_5013633494" description="DUF4189 domain-containing protein" evidence="1">
    <location>
        <begin position="28"/>
        <end position="155"/>
    </location>
</feature>
<keyword evidence="3" id="KW-1185">Reference proteome</keyword>
<sequence>MALTRTVSALFAGGVAAAAISMGVAWAGGPDGYNEDNGYVEPAVNSDPSDDVYEAVGSGYVGDSLVGFRATGDNKGAATANVIAACEAGGGMDCSWDEVTSDNLCIVSIGNDNTGQVGGGAGANPAAARDDAFAHAAEGGYPFDPSARTLIEACP</sequence>
<gene>
    <name evidence="2" type="ORF">CQY22_004180</name>
</gene>
<dbReference type="EMBL" id="PDCN02000003">
    <property type="protein sequence ID" value="PIB76848.1"/>
    <property type="molecule type" value="Genomic_DNA"/>
</dbReference>
<protein>
    <recommendedName>
        <fullName evidence="4">DUF4189 domain-containing protein</fullName>
    </recommendedName>
</protein>
<evidence type="ECO:0000256" key="1">
    <source>
        <dbReference type="SAM" id="SignalP"/>
    </source>
</evidence>
<organism evidence="2 3">
    <name type="scientific">Mycolicibacterium brumae</name>
    <dbReference type="NCBI Taxonomy" id="85968"/>
    <lineage>
        <taxon>Bacteria</taxon>
        <taxon>Bacillati</taxon>
        <taxon>Actinomycetota</taxon>
        <taxon>Actinomycetes</taxon>
        <taxon>Mycobacteriales</taxon>
        <taxon>Mycobacteriaceae</taxon>
        <taxon>Mycolicibacterium</taxon>
    </lineage>
</organism>
<comment type="caution">
    <text evidence="2">The sequence shown here is derived from an EMBL/GenBank/DDBJ whole genome shotgun (WGS) entry which is preliminary data.</text>
</comment>